<dbReference type="Proteomes" id="UP000799770">
    <property type="component" value="Unassembled WGS sequence"/>
</dbReference>
<name>A0A6A5ZNN7_9PLEO</name>
<evidence type="ECO:0000259" key="1">
    <source>
        <dbReference type="Pfam" id="PF22917"/>
    </source>
</evidence>
<dbReference type="OrthoDB" id="1731983at2759"/>
<feature type="domain" description="PRISE-like Rossmann-fold" evidence="1">
    <location>
        <begin position="28"/>
        <end position="299"/>
    </location>
</feature>
<evidence type="ECO:0000313" key="2">
    <source>
        <dbReference type="EMBL" id="KAF2121039.1"/>
    </source>
</evidence>
<dbReference type="Gene3D" id="3.40.50.720">
    <property type="entry name" value="NAD(P)-binding Rossmann-like Domain"/>
    <property type="match status" value="1"/>
</dbReference>
<dbReference type="InterPro" id="IPR036291">
    <property type="entry name" value="NAD(P)-bd_dom_sf"/>
</dbReference>
<dbReference type="PANTHER" id="PTHR32487">
    <property type="entry name" value="3-OXO-DELTA(4,5)-STEROID 5-BETA-REDUCTASE"/>
    <property type="match status" value="1"/>
</dbReference>
<protein>
    <recommendedName>
        <fullName evidence="1">PRISE-like Rossmann-fold domain-containing protein</fullName>
    </recommendedName>
</protein>
<accession>A0A6A5ZNN7</accession>
<organism evidence="2 3">
    <name type="scientific">Lophiotrema nucula</name>
    <dbReference type="NCBI Taxonomy" id="690887"/>
    <lineage>
        <taxon>Eukaryota</taxon>
        <taxon>Fungi</taxon>
        <taxon>Dikarya</taxon>
        <taxon>Ascomycota</taxon>
        <taxon>Pezizomycotina</taxon>
        <taxon>Dothideomycetes</taxon>
        <taxon>Pleosporomycetidae</taxon>
        <taxon>Pleosporales</taxon>
        <taxon>Lophiotremataceae</taxon>
        <taxon>Lophiotrema</taxon>
    </lineage>
</organism>
<dbReference type="EMBL" id="ML977313">
    <property type="protein sequence ID" value="KAF2121039.1"/>
    <property type="molecule type" value="Genomic_DNA"/>
</dbReference>
<evidence type="ECO:0000313" key="3">
    <source>
        <dbReference type="Proteomes" id="UP000799770"/>
    </source>
</evidence>
<sequence>MSPQTIFSKGNFYGLPAFLEHDGKGYTAIVAGASGITGAYIVQTLAESPSRWKKIYALSRRPPQSALLGNVEHISIDLLDDPQDIGSQLLERGVKADYVFFAAYIQPPPKQNEGLWSDAEETERVNVLLLKNFLSALEVSQSLPRRFLLQTGAKHYGVHIGPTLTPMEESDPRYLRERNFYFPQEDILWDWCKKHNIGWNVTRPGFIVGAVRDAAMNIVHGLAIYASIQKELGRKLEFPGDIAAWEAEKHLSSASLIGYHAEWAVLTEGAENQALNISDDSMFTYGKFWPVLAGWYDLAYKTPKLEAADFQTVTMPRSPPPRGFGGPGSIKASWSFEGWAAKPEVKEAWKKLKDQYGLIGERDPLENAKDYLGIVDIDVLGPWGRSISMGKNRKLGWHGYVDSYDAIFEAITKLEEMKMLPAFLGQRQSPIHYHGY</sequence>
<dbReference type="Pfam" id="PF22917">
    <property type="entry name" value="PRISE"/>
    <property type="match status" value="1"/>
</dbReference>
<keyword evidence="3" id="KW-1185">Reference proteome</keyword>
<dbReference type="PANTHER" id="PTHR32487:SF29">
    <property type="entry name" value="NAD-DEPENDENT EPIMERASE_DEHYDRATASE DOMAIN-CONTAINING PROTEIN"/>
    <property type="match status" value="1"/>
</dbReference>
<reference evidence="2" key="1">
    <citation type="journal article" date="2020" name="Stud. Mycol.">
        <title>101 Dothideomycetes genomes: a test case for predicting lifestyles and emergence of pathogens.</title>
        <authorList>
            <person name="Haridas S."/>
            <person name="Albert R."/>
            <person name="Binder M."/>
            <person name="Bloem J."/>
            <person name="Labutti K."/>
            <person name="Salamov A."/>
            <person name="Andreopoulos B."/>
            <person name="Baker S."/>
            <person name="Barry K."/>
            <person name="Bills G."/>
            <person name="Bluhm B."/>
            <person name="Cannon C."/>
            <person name="Castanera R."/>
            <person name="Culley D."/>
            <person name="Daum C."/>
            <person name="Ezra D."/>
            <person name="Gonzalez J."/>
            <person name="Henrissat B."/>
            <person name="Kuo A."/>
            <person name="Liang C."/>
            <person name="Lipzen A."/>
            <person name="Lutzoni F."/>
            <person name="Magnuson J."/>
            <person name="Mondo S."/>
            <person name="Nolan M."/>
            <person name="Ohm R."/>
            <person name="Pangilinan J."/>
            <person name="Park H.-J."/>
            <person name="Ramirez L."/>
            <person name="Alfaro M."/>
            <person name="Sun H."/>
            <person name="Tritt A."/>
            <person name="Yoshinaga Y."/>
            <person name="Zwiers L.-H."/>
            <person name="Turgeon B."/>
            <person name="Goodwin S."/>
            <person name="Spatafora J."/>
            <person name="Crous P."/>
            <person name="Grigoriev I."/>
        </authorList>
    </citation>
    <scope>NUCLEOTIDE SEQUENCE</scope>
    <source>
        <strain evidence="2">CBS 627.86</strain>
    </source>
</reference>
<proteinExistence type="predicted"/>
<dbReference type="InterPro" id="IPR055222">
    <property type="entry name" value="PRISE-like_Rossmann-fold"/>
</dbReference>
<dbReference type="CDD" id="cd08948">
    <property type="entry name" value="5beta-POR_like_SDR_a"/>
    <property type="match status" value="1"/>
</dbReference>
<dbReference type="AlphaFoldDB" id="A0A6A5ZNN7"/>
<gene>
    <name evidence="2" type="ORF">BDV96DRAFT_610024</name>
</gene>
<dbReference type="SUPFAM" id="SSF51735">
    <property type="entry name" value="NAD(P)-binding Rossmann-fold domains"/>
    <property type="match status" value="1"/>
</dbReference>